<reference evidence="1 2" key="1">
    <citation type="submission" date="2024-01" db="EMBL/GenBank/DDBJ databases">
        <title>Genome assemblies of Stephania.</title>
        <authorList>
            <person name="Yang L."/>
        </authorList>
    </citation>
    <scope>NUCLEOTIDE SEQUENCE [LARGE SCALE GENOMIC DNA]</scope>
    <source>
        <strain evidence="1">QJT</strain>
        <tissue evidence="1">Leaf</tissue>
    </source>
</reference>
<dbReference type="SUPFAM" id="SSF56672">
    <property type="entry name" value="DNA/RNA polymerases"/>
    <property type="match status" value="1"/>
</dbReference>
<sequence length="383" mass="42211">MNPLQLLNAIQQAKTSPSEGLMYVDAEVNQRRVLAMVDSGATHSFVADHMVGKLGLDLVENSSRMKAVNSEAKRIQGMATDVNLKVGSWEGKINLMAVPLDDFDVILGNDFLHLGSIALMPFLKGLFVMNKSHPCFVPATNTIAGKEKTKLSHLSAIQVKDGLRKGEPTFLAALVETKARTTSKIPDVVVEMLEDFGDVMPAELPKQLPPKREIDHEIELIPGSKPPAQAPYRMAPKELEELRKQLQELLDAGFIQPSKAPYGAPVLFQRKHDGSLRMCVDYRALNKLTVKNKYPIPLVADLFDRLSGARLLYKAGLEVGVLSSSDCSTGDIPKTAMVTRYGSFEYLVMPFGLTNALLHSRNLMNDVLERNSLIDLSLFILTT</sequence>
<dbReference type="CDD" id="cd00303">
    <property type="entry name" value="retropepsin_like"/>
    <property type="match status" value="1"/>
</dbReference>
<dbReference type="Gene3D" id="3.10.10.10">
    <property type="entry name" value="HIV Type 1 Reverse Transcriptase, subunit A, domain 1"/>
    <property type="match status" value="1"/>
</dbReference>
<gene>
    <name evidence="1" type="ORF">Sjap_024158</name>
</gene>
<keyword evidence="2" id="KW-1185">Reference proteome</keyword>
<comment type="caution">
    <text evidence="1">The sequence shown here is derived from an EMBL/GenBank/DDBJ whole genome shotgun (WGS) entry which is preliminary data.</text>
</comment>
<dbReference type="PANTHER" id="PTHR24559:SF436">
    <property type="entry name" value="RNA-DIRECTED DNA POLYMERASE HOMOLOG"/>
    <property type="match status" value="1"/>
</dbReference>
<dbReference type="CDD" id="cd01647">
    <property type="entry name" value="RT_LTR"/>
    <property type="match status" value="1"/>
</dbReference>
<name>A0AAP0ECW7_9MAGN</name>
<dbReference type="EMBL" id="JBBNAE010000010">
    <property type="protein sequence ID" value="KAK9090981.1"/>
    <property type="molecule type" value="Genomic_DNA"/>
</dbReference>
<dbReference type="Gene3D" id="2.40.70.10">
    <property type="entry name" value="Acid Proteases"/>
    <property type="match status" value="1"/>
</dbReference>
<dbReference type="SUPFAM" id="SSF50630">
    <property type="entry name" value="Acid proteases"/>
    <property type="match status" value="1"/>
</dbReference>
<dbReference type="InterPro" id="IPR043128">
    <property type="entry name" value="Rev_trsase/Diguanyl_cyclase"/>
</dbReference>
<dbReference type="Pfam" id="PF13975">
    <property type="entry name" value="gag-asp_proteas"/>
    <property type="match status" value="1"/>
</dbReference>
<dbReference type="PANTHER" id="PTHR24559">
    <property type="entry name" value="TRANSPOSON TY3-I GAG-POL POLYPROTEIN"/>
    <property type="match status" value="1"/>
</dbReference>
<protein>
    <submittedName>
        <fullName evidence="1">Uncharacterized protein</fullName>
    </submittedName>
</protein>
<proteinExistence type="predicted"/>
<accession>A0AAP0ECW7</accession>
<dbReference type="Proteomes" id="UP001417504">
    <property type="component" value="Unassembled WGS sequence"/>
</dbReference>
<dbReference type="InterPro" id="IPR043502">
    <property type="entry name" value="DNA/RNA_pol_sf"/>
</dbReference>
<dbReference type="InterPro" id="IPR053134">
    <property type="entry name" value="RNA-dir_DNA_polymerase"/>
</dbReference>
<evidence type="ECO:0000313" key="2">
    <source>
        <dbReference type="Proteomes" id="UP001417504"/>
    </source>
</evidence>
<evidence type="ECO:0000313" key="1">
    <source>
        <dbReference type="EMBL" id="KAK9090981.1"/>
    </source>
</evidence>
<dbReference type="Gene3D" id="3.30.70.270">
    <property type="match status" value="1"/>
</dbReference>
<dbReference type="InterPro" id="IPR021109">
    <property type="entry name" value="Peptidase_aspartic_dom_sf"/>
</dbReference>
<dbReference type="AlphaFoldDB" id="A0AAP0ECW7"/>
<organism evidence="1 2">
    <name type="scientific">Stephania japonica</name>
    <dbReference type="NCBI Taxonomy" id="461633"/>
    <lineage>
        <taxon>Eukaryota</taxon>
        <taxon>Viridiplantae</taxon>
        <taxon>Streptophyta</taxon>
        <taxon>Embryophyta</taxon>
        <taxon>Tracheophyta</taxon>
        <taxon>Spermatophyta</taxon>
        <taxon>Magnoliopsida</taxon>
        <taxon>Ranunculales</taxon>
        <taxon>Menispermaceae</taxon>
        <taxon>Menispermoideae</taxon>
        <taxon>Cissampelideae</taxon>
        <taxon>Stephania</taxon>
    </lineage>
</organism>